<proteinExistence type="predicted"/>
<keyword evidence="3" id="KW-1185">Reference proteome</keyword>
<reference evidence="2 3" key="1">
    <citation type="journal article" date="2023" name="Int. J. Syst. Evol. Microbiol.">
        <title>Streptococcus sciuri sp. nov., Staphylococcus marylandisciuri sp. nov. and Staphylococcus americanisciuri sp. nov., isolated from faeces of eastern grey squirrel (Sciurus carolinensis).</title>
        <authorList>
            <person name="Volokhov D.V."/>
            <person name="Zagorodnyaya T.A."/>
            <person name="Furtak V.A."/>
            <person name="Nattanmai G."/>
            <person name="Randall L."/>
            <person name="Jose S."/>
            <person name="Gao Y."/>
            <person name="Eisenberg T."/>
            <person name="Delmonte P."/>
            <person name="Blom J."/>
            <person name="Mitchell K.K."/>
        </authorList>
    </citation>
    <scope>NUCLEOTIDE SEQUENCE [LARGE SCALE GENOMIC DNA]</scope>
    <source>
        <strain evidence="2 3">SQ9-PEA</strain>
    </source>
</reference>
<keyword evidence="1" id="KW-0732">Signal</keyword>
<feature type="signal peptide" evidence="1">
    <location>
        <begin position="1"/>
        <end position="31"/>
    </location>
</feature>
<evidence type="ECO:0000313" key="2">
    <source>
        <dbReference type="EMBL" id="MCS4488442.1"/>
    </source>
</evidence>
<dbReference type="Proteomes" id="UP001206548">
    <property type="component" value="Unassembled WGS sequence"/>
</dbReference>
<organism evidence="2 3">
    <name type="scientific">Streptococcus sciuri</name>
    <dbReference type="NCBI Taxonomy" id="2973939"/>
    <lineage>
        <taxon>Bacteria</taxon>
        <taxon>Bacillati</taxon>
        <taxon>Bacillota</taxon>
        <taxon>Bacilli</taxon>
        <taxon>Lactobacillales</taxon>
        <taxon>Streptococcaceae</taxon>
        <taxon>Streptococcus</taxon>
    </lineage>
</organism>
<evidence type="ECO:0000313" key="3">
    <source>
        <dbReference type="Proteomes" id="UP001206548"/>
    </source>
</evidence>
<comment type="caution">
    <text evidence="2">The sequence shown here is derived from an EMBL/GenBank/DDBJ whole genome shotgun (WGS) entry which is preliminary data.</text>
</comment>
<feature type="chain" id="PRO_5046311597" evidence="1">
    <location>
        <begin position="32"/>
        <end position="172"/>
    </location>
</feature>
<gene>
    <name evidence="2" type="ORF">NXS10_05650</name>
</gene>
<accession>A0ABT2F9F0</accession>
<evidence type="ECO:0000256" key="1">
    <source>
        <dbReference type="SAM" id="SignalP"/>
    </source>
</evidence>
<protein>
    <submittedName>
        <fullName evidence="2">Streptococcin A-M57</fullName>
    </submittedName>
</protein>
<sequence length="172" mass="19369">MKVKKFIAIQFIILSLFSVILPTVNTVQVFADSSIDHILENTNQNQGEIEKTANILKEMFEKGVTEQNFSSYIYTHFSIKDISDVEQELDTTIQNPYDRVPWNQVGNCIAGKIRNAFFAMINVSALVSFAQRKAWKELAMAVIKFAKANGLKTNIYIIAAQLALWAVQCGSE</sequence>
<name>A0ABT2F9F0_9STRE</name>
<dbReference type="EMBL" id="JANUXX010000006">
    <property type="protein sequence ID" value="MCS4488442.1"/>
    <property type="molecule type" value="Genomic_DNA"/>
</dbReference>
<dbReference type="RefSeq" id="WP_259138637.1">
    <property type="nucleotide sequence ID" value="NZ_JANUXX010000006.1"/>
</dbReference>